<evidence type="ECO:0000256" key="1">
    <source>
        <dbReference type="SAM" id="MobiDB-lite"/>
    </source>
</evidence>
<protein>
    <submittedName>
        <fullName evidence="2">Uncharacterized protein</fullName>
    </submittedName>
</protein>
<feature type="region of interest" description="Disordered" evidence="1">
    <location>
        <begin position="107"/>
        <end position="130"/>
    </location>
</feature>
<sequence length="130" mass="14137">MVSKAERGRTAGYEAVHDRRRIGETGGLDDHTVERVSLATAHHLLQLEQRGPHVAGCGAAEAAGRGHQIAFGALVDEIMIDRDRAELVDDDGGVPHPAVRQHLVEQRRLAGTEKSGQQRDGNRPLVVRND</sequence>
<accession>A0A364JSB8</accession>
<proteinExistence type="predicted"/>
<evidence type="ECO:0000313" key="2">
    <source>
        <dbReference type="EMBL" id="RAK25942.1"/>
    </source>
</evidence>
<dbReference type="AlphaFoldDB" id="A0A364JSB8"/>
<name>A0A364JSB8_9HYPH</name>
<organism evidence="2 3">
    <name type="scientific">Falsochrobactrum ovis</name>
    <dbReference type="NCBI Taxonomy" id="1293442"/>
    <lineage>
        <taxon>Bacteria</taxon>
        <taxon>Pseudomonadati</taxon>
        <taxon>Pseudomonadota</taxon>
        <taxon>Alphaproteobacteria</taxon>
        <taxon>Hyphomicrobiales</taxon>
        <taxon>Brucellaceae</taxon>
        <taxon>Falsochrobactrum</taxon>
    </lineage>
</organism>
<feature type="compositionally biased region" description="Basic and acidic residues" evidence="1">
    <location>
        <begin position="107"/>
        <end position="122"/>
    </location>
</feature>
<dbReference type="EMBL" id="QLMK01000017">
    <property type="protein sequence ID" value="RAK25942.1"/>
    <property type="molecule type" value="Genomic_DNA"/>
</dbReference>
<dbReference type="Proteomes" id="UP000249453">
    <property type="component" value="Unassembled WGS sequence"/>
</dbReference>
<keyword evidence="3" id="KW-1185">Reference proteome</keyword>
<comment type="caution">
    <text evidence="2">The sequence shown here is derived from an EMBL/GenBank/DDBJ whole genome shotgun (WGS) entry which is preliminary data.</text>
</comment>
<reference evidence="2 3" key="1">
    <citation type="submission" date="2018-06" db="EMBL/GenBank/DDBJ databases">
        <title>Genomic Encyclopedia of Type Strains, Phase IV (KMG-IV): sequencing the most valuable type-strain genomes for metagenomic binning, comparative biology and taxonomic classification.</title>
        <authorList>
            <person name="Goeker M."/>
        </authorList>
    </citation>
    <scope>NUCLEOTIDE SEQUENCE [LARGE SCALE GENOMIC DNA]</scope>
    <source>
        <strain evidence="2 3">DSM 26720</strain>
    </source>
</reference>
<gene>
    <name evidence="2" type="ORF">C7374_11717</name>
</gene>
<evidence type="ECO:0000313" key="3">
    <source>
        <dbReference type="Proteomes" id="UP000249453"/>
    </source>
</evidence>